<evidence type="ECO:0000256" key="5">
    <source>
        <dbReference type="ARBA" id="ARBA00022747"/>
    </source>
</evidence>
<comment type="caution">
    <text evidence="8">The sequence shown here is derived from an EMBL/GenBank/DDBJ whole genome shotgun (WGS) entry which is preliminary data.</text>
</comment>
<dbReference type="Gene3D" id="3.40.50.150">
    <property type="entry name" value="Vaccinia Virus protein VP39"/>
    <property type="match status" value="1"/>
</dbReference>
<evidence type="ECO:0000313" key="9">
    <source>
        <dbReference type="Proteomes" id="UP000194945"/>
    </source>
</evidence>
<dbReference type="InterPro" id="IPR029063">
    <property type="entry name" value="SAM-dependent_MTases_sf"/>
</dbReference>
<accession>A0A242Z1W2</accession>
<evidence type="ECO:0000256" key="3">
    <source>
        <dbReference type="ARBA" id="ARBA00022679"/>
    </source>
</evidence>
<dbReference type="Pfam" id="PF02384">
    <property type="entry name" value="N6_Mtase"/>
    <property type="match status" value="1"/>
</dbReference>
<dbReference type="GO" id="GO:0009307">
    <property type="term" value="P:DNA restriction-modification system"/>
    <property type="evidence" value="ECO:0007669"/>
    <property type="project" value="UniProtKB-KW"/>
</dbReference>
<dbReference type="InterPro" id="IPR002052">
    <property type="entry name" value="DNA_methylase_N6_adenine_CS"/>
</dbReference>
<evidence type="ECO:0000256" key="4">
    <source>
        <dbReference type="ARBA" id="ARBA00022691"/>
    </source>
</evidence>
<evidence type="ECO:0000256" key="1">
    <source>
        <dbReference type="ARBA" id="ARBA00011900"/>
    </source>
</evidence>
<dbReference type="CDD" id="cd02440">
    <property type="entry name" value="AdoMet_MTases"/>
    <property type="match status" value="1"/>
</dbReference>
<evidence type="ECO:0000259" key="7">
    <source>
        <dbReference type="Pfam" id="PF02384"/>
    </source>
</evidence>
<dbReference type="PRINTS" id="PR00507">
    <property type="entry name" value="N12N6MTFRASE"/>
</dbReference>
<dbReference type="GO" id="GO:0032259">
    <property type="term" value="P:methylation"/>
    <property type="evidence" value="ECO:0007669"/>
    <property type="project" value="UniProtKB-KW"/>
</dbReference>
<dbReference type="EMBL" id="NFDE01000059">
    <property type="protein sequence ID" value="OTX86025.1"/>
    <property type="molecule type" value="Genomic_DNA"/>
</dbReference>
<keyword evidence="4" id="KW-0949">S-adenosyl-L-methionine</keyword>
<dbReference type="Proteomes" id="UP000194945">
    <property type="component" value="Unassembled WGS sequence"/>
</dbReference>
<dbReference type="SUPFAM" id="SSF53335">
    <property type="entry name" value="S-adenosyl-L-methionine-dependent methyltransferases"/>
    <property type="match status" value="1"/>
</dbReference>
<organism evidence="8 9">
    <name type="scientific">Bacillus wiedmannii</name>
    <dbReference type="NCBI Taxonomy" id="1890302"/>
    <lineage>
        <taxon>Bacteria</taxon>
        <taxon>Bacillati</taxon>
        <taxon>Bacillota</taxon>
        <taxon>Bacilli</taxon>
        <taxon>Bacillales</taxon>
        <taxon>Bacillaceae</taxon>
        <taxon>Bacillus</taxon>
        <taxon>Bacillus cereus group</taxon>
    </lineage>
</organism>
<dbReference type="AlphaFoldDB" id="A0A242Z1W2"/>
<dbReference type="GO" id="GO:0003677">
    <property type="term" value="F:DNA binding"/>
    <property type="evidence" value="ECO:0007669"/>
    <property type="project" value="InterPro"/>
</dbReference>
<dbReference type="InterPro" id="IPR003356">
    <property type="entry name" value="DNA_methylase_A-5"/>
</dbReference>
<dbReference type="GO" id="GO:0009007">
    <property type="term" value="F:site-specific DNA-methyltransferase (adenine-specific) activity"/>
    <property type="evidence" value="ECO:0007669"/>
    <property type="project" value="UniProtKB-EC"/>
</dbReference>
<dbReference type="GO" id="GO:0008170">
    <property type="term" value="F:N-methyltransferase activity"/>
    <property type="evidence" value="ECO:0007669"/>
    <property type="project" value="InterPro"/>
</dbReference>
<protein>
    <recommendedName>
        <fullName evidence="1">site-specific DNA-methyltransferase (adenine-specific)</fullName>
        <ecNumber evidence="1">2.1.1.72</ecNumber>
    </recommendedName>
</protein>
<gene>
    <name evidence="8" type="ORF">BK730_21840</name>
</gene>
<dbReference type="PANTHER" id="PTHR42933">
    <property type="entry name" value="SLR6095 PROTEIN"/>
    <property type="match status" value="1"/>
</dbReference>
<sequence>MSYEKTAKKLANQLWNIANMGNKMNSINTLEHLSYLLYFRALKQLSEERFQHGNSWDRLVSEIHYNNSDFLFEVYNREFLANNELIQLNEELFESLRATPIPFDVNTFVRIVEYLEQVPQFSQDNIEYDWYAKIFEHLITKLAPNGVSDTPKFLAETIVKMLGLMDGMHKPLRICDPACGSGVLLISAYKHLSNHFDSVYYSFTGYEINTSISRISQMNLIFNGVRSPIIHNLDSLSLKEHEKGKYDFILVNPPFLPSINPFSLPEWYQSIYLGDTKSEGIYHYINLTVSLLSPSGRCAIIVPEGLLFGNSNKQVYFRKELLKKVCIDGIISLPSGLFPNTRMKTSLLLITKVPHYKIKDDIWFFEFDQPASNLKKSKNPWHELLEAWGKYKSSSSYDFQSDAQNTWVTKINQIEANEFNLSASQYRIRNENQIQDDVDPEEIFGQLMKIEKEIGKEMDELNKLASLKLYEENLDKSSISVTPKAQMAMAEANLGNILPIIDSHLSKKQKALLNIFMSSNIPLACHEAAKVVNLASNSEFEKINVQEAKQITNLLESLGLIEPVLSGDMHYPKQHQSEKNRIITLKDPITIVLWKKSERIGR</sequence>
<dbReference type="EC" id="2.1.1.72" evidence="1"/>
<dbReference type="SMR" id="A0A242Z1W2"/>
<feature type="domain" description="DNA methylase adenine-specific" evidence="7">
    <location>
        <begin position="128"/>
        <end position="429"/>
    </location>
</feature>
<keyword evidence="2" id="KW-0489">Methyltransferase</keyword>
<dbReference type="PROSITE" id="PS00092">
    <property type="entry name" value="N6_MTASE"/>
    <property type="match status" value="1"/>
</dbReference>
<dbReference type="InterPro" id="IPR051537">
    <property type="entry name" value="DNA_Adenine_Mtase"/>
</dbReference>
<comment type="catalytic activity">
    <reaction evidence="6">
        <text>a 2'-deoxyadenosine in DNA + S-adenosyl-L-methionine = an N(6)-methyl-2'-deoxyadenosine in DNA + S-adenosyl-L-homocysteine + H(+)</text>
        <dbReference type="Rhea" id="RHEA:15197"/>
        <dbReference type="Rhea" id="RHEA-COMP:12418"/>
        <dbReference type="Rhea" id="RHEA-COMP:12419"/>
        <dbReference type="ChEBI" id="CHEBI:15378"/>
        <dbReference type="ChEBI" id="CHEBI:57856"/>
        <dbReference type="ChEBI" id="CHEBI:59789"/>
        <dbReference type="ChEBI" id="CHEBI:90615"/>
        <dbReference type="ChEBI" id="CHEBI:90616"/>
        <dbReference type="EC" id="2.1.1.72"/>
    </reaction>
</comment>
<name>A0A242Z1W2_9BACI</name>
<evidence type="ECO:0000313" key="8">
    <source>
        <dbReference type="EMBL" id="OTX86025.1"/>
    </source>
</evidence>
<dbReference type="PANTHER" id="PTHR42933:SF3">
    <property type="entry name" value="TYPE I RESTRICTION ENZYME MJAVIII METHYLASE SUBUNIT"/>
    <property type="match status" value="1"/>
</dbReference>
<dbReference type="RefSeq" id="WP_088093231.1">
    <property type="nucleotide sequence ID" value="NZ_JARMNH010000064.1"/>
</dbReference>
<keyword evidence="3" id="KW-0808">Transferase</keyword>
<evidence type="ECO:0000256" key="2">
    <source>
        <dbReference type="ARBA" id="ARBA00022603"/>
    </source>
</evidence>
<proteinExistence type="predicted"/>
<keyword evidence="5" id="KW-0680">Restriction system</keyword>
<evidence type="ECO:0000256" key="6">
    <source>
        <dbReference type="ARBA" id="ARBA00047942"/>
    </source>
</evidence>
<reference evidence="8 9" key="1">
    <citation type="submission" date="2016-10" db="EMBL/GenBank/DDBJ databases">
        <title>Comparative genomics of Bacillus thuringiensis reveals a path to pathogens against multiple invertebrate hosts.</title>
        <authorList>
            <person name="Zheng J."/>
            <person name="Gao Q."/>
            <person name="Liu H."/>
            <person name="Peng D."/>
            <person name="Ruan L."/>
            <person name="Sun M."/>
        </authorList>
    </citation>
    <scope>NUCLEOTIDE SEQUENCE [LARGE SCALE GENOMIC DNA]</scope>
    <source>
        <strain evidence="8">BGSC 4BK1</strain>
    </source>
</reference>